<feature type="compositionally biased region" description="Polar residues" evidence="9">
    <location>
        <begin position="471"/>
        <end position="486"/>
    </location>
</feature>
<dbReference type="PROSITE" id="PS50215">
    <property type="entry name" value="ADAM_MEPRO"/>
    <property type="match status" value="1"/>
</dbReference>
<feature type="active site" evidence="8">
    <location>
        <position position="665"/>
    </location>
</feature>
<dbReference type="SUPFAM" id="SSF55486">
    <property type="entry name" value="Metalloproteases ('zincins'), catalytic domain"/>
    <property type="match status" value="1"/>
</dbReference>
<evidence type="ECO:0000256" key="1">
    <source>
        <dbReference type="ARBA" id="ARBA00022670"/>
    </source>
</evidence>
<dbReference type="GO" id="GO:0006509">
    <property type="term" value="P:membrane protein ectodomain proteolysis"/>
    <property type="evidence" value="ECO:0007669"/>
    <property type="project" value="TreeGrafter"/>
</dbReference>
<feature type="binding site" evidence="8">
    <location>
        <position position="674"/>
    </location>
    <ligand>
        <name>Zn(2+)</name>
        <dbReference type="ChEBI" id="CHEBI:29105"/>
        <note>catalytic</note>
    </ligand>
</feature>
<keyword evidence="2 8" id="KW-0479">Metal-binding</keyword>
<keyword evidence="7" id="KW-0325">Glycoprotein</keyword>
<accession>A0AAV4A8C8</accession>
<dbReference type="AlphaFoldDB" id="A0AAV4A8C8"/>
<keyword evidence="12" id="KW-1185">Reference proteome</keyword>
<keyword evidence="6" id="KW-1015">Disulfide bond</keyword>
<feature type="region of interest" description="Disordered" evidence="9">
    <location>
        <begin position="461"/>
        <end position="486"/>
    </location>
</feature>
<feature type="binding site" evidence="8">
    <location>
        <position position="664"/>
    </location>
    <ligand>
        <name>Zn(2+)</name>
        <dbReference type="ChEBI" id="CHEBI:29105"/>
        <note>catalytic</note>
    </ligand>
</feature>
<gene>
    <name evidence="11" type="ORF">PoB_002959500</name>
</gene>
<name>A0AAV4A8C8_9GAST</name>
<evidence type="ECO:0000256" key="5">
    <source>
        <dbReference type="ARBA" id="ARBA00023049"/>
    </source>
</evidence>
<evidence type="ECO:0000256" key="8">
    <source>
        <dbReference type="PROSITE-ProRule" id="PRU00276"/>
    </source>
</evidence>
<evidence type="ECO:0000256" key="2">
    <source>
        <dbReference type="ARBA" id="ARBA00022723"/>
    </source>
</evidence>
<dbReference type="PANTHER" id="PTHR11905:SF249">
    <property type="entry name" value="SOL NARAE, ISOFORM C"/>
    <property type="match status" value="1"/>
</dbReference>
<evidence type="ECO:0000256" key="9">
    <source>
        <dbReference type="SAM" id="MobiDB-lite"/>
    </source>
</evidence>
<dbReference type="Gene3D" id="3.40.1620.60">
    <property type="match status" value="1"/>
</dbReference>
<comment type="caution">
    <text evidence="8">Lacks conserved residue(s) required for the propagation of feature annotation.</text>
</comment>
<dbReference type="Gene3D" id="3.40.390.10">
    <property type="entry name" value="Collagenase (Catalytic Domain)"/>
    <property type="match status" value="1"/>
</dbReference>
<evidence type="ECO:0000313" key="12">
    <source>
        <dbReference type="Proteomes" id="UP000735302"/>
    </source>
</evidence>
<dbReference type="GO" id="GO:0046872">
    <property type="term" value="F:metal ion binding"/>
    <property type="evidence" value="ECO:0007669"/>
    <property type="project" value="UniProtKB-KW"/>
</dbReference>
<dbReference type="EMBL" id="BLXT01003724">
    <property type="protein sequence ID" value="GFO03090.1"/>
    <property type="molecule type" value="Genomic_DNA"/>
</dbReference>
<protein>
    <submittedName>
        <fullName evidence="11">A disintegrin and metalloproteinase with thrombospondin motifs</fullName>
    </submittedName>
</protein>
<keyword evidence="5 11" id="KW-0482">Metalloprotease</keyword>
<evidence type="ECO:0000256" key="7">
    <source>
        <dbReference type="ARBA" id="ARBA00023180"/>
    </source>
</evidence>
<evidence type="ECO:0000259" key="10">
    <source>
        <dbReference type="PROSITE" id="PS50215"/>
    </source>
</evidence>
<feature type="binding site" evidence="8">
    <location>
        <position position="668"/>
    </location>
    <ligand>
        <name>Zn(2+)</name>
        <dbReference type="ChEBI" id="CHEBI:29105"/>
        <note>catalytic</note>
    </ligand>
</feature>
<evidence type="ECO:0000313" key="11">
    <source>
        <dbReference type="EMBL" id="GFO03090.1"/>
    </source>
</evidence>
<keyword evidence="1" id="KW-0645">Protease</keyword>
<reference evidence="11 12" key="1">
    <citation type="journal article" date="2021" name="Elife">
        <title>Chloroplast acquisition without the gene transfer in kleptoplastic sea slugs, Plakobranchus ocellatus.</title>
        <authorList>
            <person name="Maeda T."/>
            <person name="Takahashi S."/>
            <person name="Yoshida T."/>
            <person name="Shimamura S."/>
            <person name="Takaki Y."/>
            <person name="Nagai Y."/>
            <person name="Toyoda A."/>
            <person name="Suzuki Y."/>
            <person name="Arimoto A."/>
            <person name="Ishii H."/>
            <person name="Satoh N."/>
            <person name="Nishiyama T."/>
            <person name="Hasebe M."/>
            <person name="Maruyama T."/>
            <person name="Minagawa J."/>
            <person name="Obokata J."/>
            <person name="Shigenobu S."/>
        </authorList>
    </citation>
    <scope>NUCLEOTIDE SEQUENCE [LARGE SCALE GENOMIC DNA]</scope>
</reference>
<dbReference type="GO" id="GO:0004222">
    <property type="term" value="F:metalloendopeptidase activity"/>
    <property type="evidence" value="ECO:0007669"/>
    <property type="project" value="InterPro"/>
</dbReference>
<evidence type="ECO:0000256" key="4">
    <source>
        <dbReference type="ARBA" id="ARBA00022833"/>
    </source>
</evidence>
<feature type="domain" description="Peptidase M12B" evidence="10">
    <location>
        <begin position="497"/>
        <end position="729"/>
    </location>
</feature>
<dbReference type="Pfam" id="PF17771">
    <property type="entry name" value="ADAMTS_CR_2"/>
    <property type="match status" value="1"/>
</dbReference>
<dbReference type="Proteomes" id="UP000735302">
    <property type="component" value="Unassembled WGS sequence"/>
</dbReference>
<dbReference type="InterPro" id="IPR041645">
    <property type="entry name" value="ADAMTS_CR_2"/>
</dbReference>
<evidence type="ECO:0000256" key="6">
    <source>
        <dbReference type="ARBA" id="ARBA00023157"/>
    </source>
</evidence>
<comment type="caution">
    <text evidence="11">The sequence shown here is derived from an EMBL/GenBank/DDBJ whole genome shotgun (WGS) entry which is preliminary data.</text>
</comment>
<keyword evidence="4 8" id="KW-0862">Zinc</keyword>
<dbReference type="InterPro" id="IPR024079">
    <property type="entry name" value="MetalloPept_cat_dom_sf"/>
</dbReference>
<keyword evidence="3" id="KW-0378">Hydrolase</keyword>
<dbReference type="Pfam" id="PF13688">
    <property type="entry name" value="Reprolysin_5"/>
    <property type="match status" value="1"/>
</dbReference>
<dbReference type="PANTHER" id="PTHR11905">
    <property type="entry name" value="ADAM A DISINTEGRIN AND METALLOPROTEASE DOMAIN"/>
    <property type="match status" value="1"/>
</dbReference>
<sequence>MTKFYRIVIVTCHPDIRIRSALLFILLSVANSMYLPPSNGPEEILFKNQDGIVQGKDIRALKWRRELVDKSTPAMVQITGDPKVSDRIKLKVTTPGFALLFDLQKVDPVNTHDTHIVTIETNPISGELTYTMDALEPEALAYTNTFFHNMDKGTIVSIKRQANGKYYVEGCLTHKLVIAPPESSRRHKRSTSHSKAHTVYPVDVTDDMDRDLGESEIFSLTHGNNLLNSVSTKDDKDLNEIKKFNALLDSKWVRHEQDQSLDEEQEADLEDDYLEVPSIFASEEAWKAHQSQAEAKSNTVYAKEEEEAVSSFLSFDKQNNFTQFRKRRAVTPNIKSSLKLVREQPEVAVDQRFRTAKQFFTNIKQIPKNASYYFPQHSDYFSVKKLPSEKPLSKQNDMDRHGTLGTFSKRFEWNPTIYNILKKDFLVELKAFMSHRKAPTNPNQDQSTKFKGRKIDRSNSRLKLRRKRQLATDSQDVPGVSSNSQPTENIYRENTNFLVEVAVVVDARIYREFNYDWKQLQIFLLHFWQSVNARFQAFVNPRVQLKLKSINKIMFESMQPFIERNRLSPMSERVSVTSVLEDFRSYVSAHLEKNTHMPDHDIAVLLTGEDLCKKKSDGKWSKNSRGIAFVRGACISSRRFSNQTYDVGVAEVGRSFRGVLTTTHEVGHLLGAVHDGEKSSSACPATFGHLMSQTWTKPYFYNRFSECSRKNFQEFMRNTWYSNCLLNVDKNHAQDYTPPNIWPGQMLPLHDQCLYYIGGKPCRNVPLESQCGRLCCEKWSRPFVSNEPAADGTTCGIDKMCFNGECLHKYALPPL</sequence>
<organism evidence="11 12">
    <name type="scientific">Plakobranchus ocellatus</name>
    <dbReference type="NCBI Taxonomy" id="259542"/>
    <lineage>
        <taxon>Eukaryota</taxon>
        <taxon>Metazoa</taxon>
        <taxon>Spiralia</taxon>
        <taxon>Lophotrochozoa</taxon>
        <taxon>Mollusca</taxon>
        <taxon>Gastropoda</taxon>
        <taxon>Heterobranchia</taxon>
        <taxon>Euthyneura</taxon>
        <taxon>Panpulmonata</taxon>
        <taxon>Sacoglossa</taxon>
        <taxon>Placobranchoidea</taxon>
        <taxon>Plakobranchidae</taxon>
        <taxon>Plakobranchus</taxon>
    </lineage>
</organism>
<dbReference type="InterPro" id="IPR001590">
    <property type="entry name" value="Peptidase_M12B"/>
</dbReference>
<proteinExistence type="predicted"/>
<evidence type="ECO:0000256" key="3">
    <source>
        <dbReference type="ARBA" id="ARBA00022801"/>
    </source>
</evidence>